<feature type="domain" description="SAF" evidence="1">
    <location>
        <begin position="36"/>
        <end position="96"/>
    </location>
</feature>
<proteinExistence type="predicted"/>
<dbReference type="Pfam" id="PF16976">
    <property type="entry name" value="RcpC"/>
    <property type="match status" value="1"/>
</dbReference>
<protein>
    <submittedName>
        <fullName evidence="2">SAF domain-containing protein</fullName>
    </submittedName>
</protein>
<keyword evidence="3" id="KW-1185">Reference proteome</keyword>
<evidence type="ECO:0000259" key="1">
    <source>
        <dbReference type="SMART" id="SM00858"/>
    </source>
</evidence>
<dbReference type="InterPro" id="IPR017592">
    <property type="entry name" value="Pilus_assmbl_Flp-typ_CpaB"/>
</dbReference>
<dbReference type="Proteomes" id="UP001501710">
    <property type="component" value="Unassembled WGS sequence"/>
</dbReference>
<dbReference type="SMART" id="SM00858">
    <property type="entry name" value="SAF"/>
    <property type="match status" value="1"/>
</dbReference>
<organism evidence="2 3">
    <name type="scientific">Actinomadura meridiana</name>
    <dbReference type="NCBI Taxonomy" id="559626"/>
    <lineage>
        <taxon>Bacteria</taxon>
        <taxon>Bacillati</taxon>
        <taxon>Actinomycetota</taxon>
        <taxon>Actinomycetes</taxon>
        <taxon>Streptosporangiales</taxon>
        <taxon>Thermomonosporaceae</taxon>
        <taxon>Actinomadura</taxon>
    </lineage>
</organism>
<comment type="caution">
    <text evidence="2">The sequence shown here is derived from an EMBL/GenBank/DDBJ whole genome shotgun (WGS) entry which is preliminary data.</text>
</comment>
<sequence length="202" mass="20611">MTRGLPPLRRPLAALFAAAAVGLALLALHPAAPPTIPILTAAHDLPAGTTLTPSDLRRVGLPPASVPSGVLRSNATGRVLAGPMRQGEPLTDARIVGAALLRGYGPDTVATPVRMSDADAVRLLHPGDHIDVLTTTSPTPLDAPQPESHTRLVVSSVPVLAVPSPNENRPQEGALVILATDRTQSAALAGAGAPLTLTITAR</sequence>
<dbReference type="NCBIfam" id="TIGR03177">
    <property type="entry name" value="pilus_cpaB"/>
    <property type="match status" value="1"/>
</dbReference>
<dbReference type="InterPro" id="IPR031571">
    <property type="entry name" value="RcpC_dom"/>
</dbReference>
<dbReference type="RefSeq" id="WP_344889422.1">
    <property type="nucleotide sequence ID" value="NZ_BAABAS010000003.1"/>
</dbReference>
<gene>
    <name evidence="2" type="ORF">GCM10022254_06950</name>
</gene>
<evidence type="ECO:0000313" key="3">
    <source>
        <dbReference type="Proteomes" id="UP001501710"/>
    </source>
</evidence>
<reference evidence="3" key="1">
    <citation type="journal article" date="2019" name="Int. J. Syst. Evol. Microbiol.">
        <title>The Global Catalogue of Microorganisms (GCM) 10K type strain sequencing project: providing services to taxonomists for standard genome sequencing and annotation.</title>
        <authorList>
            <consortium name="The Broad Institute Genomics Platform"/>
            <consortium name="The Broad Institute Genome Sequencing Center for Infectious Disease"/>
            <person name="Wu L."/>
            <person name="Ma J."/>
        </authorList>
    </citation>
    <scope>NUCLEOTIDE SEQUENCE [LARGE SCALE GENOMIC DNA]</scope>
    <source>
        <strain evidence="3">JCM 17440</strain>
    </source>
</reference>
<dbReference type="CDD" id="cd11614">
    <property type="entry name" value="SAF_CpaB_FlgA_like"/>
    <property type="match status" value="1"/>
</dbReference>
<accession>A0ABP8BT07</accession>
<name>A0ABP8BT07_9ACTN</name>
<evidence type="ECO:0000313" key="2">
    <source>
        <dbReference type="EMBL" id="GAA4225306.1"/>
    </source>
</evidence>
<dbReference type="InterPro" id="IPR013974">
    <property type="entry name" value="SAF"/>
</dbReference>
<dbReference type="EMBL" id="BAABAS010000003">
    <property type="protein sequence ID" value="GAA4225306.1"/>
    <property type="molecule type" value="Genomic_DNA"/>
</dbReference>
<dbReference type="Pfam" id="PF08666">
    <property type="entry name" value="SAF"/>
    <property type="match status" value="1"/>
</dbReference>